<accession>A0A6N2XL13</accession>
<dbReference type="GeneID" id="23112458"/>
<keyword evidence="2" id="KW-0175">Coiled coil</keyword>
<gene>
    <name evidence="3" type="ORF">CBLFYP116_05128</name>
</gene>
<dbReference type="Gene3D" id="1.10.287.110">
    <property type="entry name" value="DnaJ domain"/>
    <property type="match status" value="1"/>
</dbReference>
<dbReference type="GO" id="GO:0006260">
    <property type="term" value="P:DNA replication"/>
    <property type="evidence" value="ECO:0007669"/>
    <property type="project" value="UniProtKB-KW"/>
</dbReference>
<dbReference type="EMBL" id="CACRTF010000018">
    <property type="protein sequence ID" value="VYT55149.1"/>
    <property type="molecule type" value="Genomic_DNA"/>
</dbReference>
<evidence type="ECO:0008006" key="4">
    <source>
        <dbReference type="Google" id="ProtNLM"/>
    </source>
</evidence>
<protein>
    <recommendedName>
        <fullName evidence="4">J domain-containing protein</fullName>
    </recommendedName>
</protein>
<dbReference type="RefSeq" id="WP_002574785.1">
    <property type="nucleotide sequence ID" value="NZ_CACRTF010000018.1"/>
</dbReference>
<sequence length="279" mass="33284">MFCVIQEIEVKKVHAGEPKEIEVYETTWTTNDKKESTWGWRYSDEHFDRPVRKAYRISIHESYRESGKVKKKQTVICTIEYYSIVDCGSWIGDYITGSRWKDKVESIGFPEDELVDLIYKKFQPIIDRVEAEFQQTEEYRAREEHRRILMEHNQRVEAFKEKYDTSESEYKHCYDVFGNLRNLDALKKVKADYKAKRDYERRSQKESRSYYERFFNNYSGNSGSSYGGNISNNYNEDNKAMLKKFYRTLSKAYHPDSNSGMDTSEEMKLLNQLKSDWGV</sequence>
<evidence type="ECO:0000256" key="2">
    <source>
        <dbReference type="SAM" id="Coils"/>
    </source>
</evidence>
<evidence type="ECO:0000313" key="3">
    <source>
        <dbReference type="EMBL" id="VYT55149.1"/>
    </source>
</evidence>
<dbReference type="InterPro" id="IPR036869">
    <property type="entry name" value="J_dom_sf"/>
</dbReference>
<dbReference type="AlphaFoldDB" id="A0A6N2XL13"/>
<feature type="coiled-coil region" evidence="2">
    <location>
        <begin position="126"/>
        <end position="169"/>
    </location>
</feature>
<evidence type="ECO:0000256" key="1">
    <source>
        <dbReference type="ARBA" id="ARBA00022705"/>
    </source>
</evidence>
<name>A0A6N2XL13_9FIRM</name>
<proteinExistence type="predicted"/>
<organism evidence="3">
    <name type="scientific">Enterocloster bolteae</name>
    <dbReference type="NCBI Taxonomy" id="208479"/>
    <lineage>
        <taxon>Bacteria</taxon>
        <taxon>Bacillati</taxon>
        <taxon>Bacillota</taxon>
        <taxon>Clostridia</taxon>
        <taxon>Lachnospirales</taxon>
        <taxon>Lachnospiraceae</taxon>
        <taxon>Enterocloster</taxon>
    </lineage>
</organism>
<dbReference type="SUPFAM" id="SSF46565">
    <property type="entry name" value="Chaperone J-domain"/>
    <property type="match status" value="1"/>
</dbReference>
<keyword evidence="1" id="KW-0235">DNA replication</keyword>
<reference evidence="3" key="1">
    <citation type="submission" date="2019-11" db="EMBL/GenBank/DDBJ databases">
        <authorList>
            <person name="Feng L."/>
        </authorList>
    </citation>
    <scope>NUCLEOTIDE SEQUENCE</scope>
    <source>
        <strain evidence="3">CbolteaeLFYP116</strain>
    </source>
</reference>